<protein>
    <submittedName>
        <fullName evidence="1">Uncharacterized protein</fullName>
    </submittedName>
</protein>
<proteinExistence type="predicted"/>
<keyword evidence="2" id="KW-1185">Reference proteome</keyword>
<reference evidence="1 2" key="1">
    <citation type="journal article" date="2019" name="Genome Biol. Evol.">
        <title>Whole-Genome Sequencing of the Giant Devil Catfish, Bagarius yarrelli.</title>
        <authorList>
            <person name="Jiang W."/>
            <person name="Lv Y."/>
            <person name="Cheng L."/>
            <person name="Yang K."/>
            <person name="Chao B."/>
            <person name="Wang X."/>
            <person name="Li Y."/>
            <person name="Pan X."/>
            <person name="You X."/>
            <person name="Zhang Y."/>
            <person name="Yang J."/>
            <person name="Li J."/>
            <person name="Zhang X."/>
            <person name="Liu S."/>
            <person name="Sun C."/>
            <person name="Yang J."/>
            <person name="Shi Q."/>
        </authorList>
    </citation>
    <scope>NUCLEOTIDE SEQUENCE [LARGE SCALE GENOMIC DNA]</scope>
    <source>
        <strain evidence="1">JWS20170419001</strain>
        <tissue evidence="1">Muscle</tissue>
    </source>
</reference>
<organism evidence="1 2">
    <name type="scientific">Bagarius yarrelli</name>
    <name type="common">Goonch</name>
    <name type="synonym">Bagrus yarrelli</name>
    <dbReference type="NCBI Taxonomy" id="175774"/>
    <lineage>
        <taxon>Eukaryota</taxon>
        <taxon>Metazoa</taxon>
        <taxon>Chordata</taxon>
        <taxon>Craniata</taxon>
        <taxon>Vertebrata</taxon>
        <taxon>Euteleostomi</taxon>
        <taxon>Actinopterygii</taxon>
        <taxon>Neopterygii</taxon>
        <taxon>Teleostei</taxon>
        <taxon>Ostariophysi</taxon>
        <taxon>Siluriformes</taxon>
        <taxon>Sisoridae</taxon>
        <taxon>Sisorinae</taxon>
        <taxon>Bagarius</taxon>
    </lineage>
</organism>
<name>A0A556U474_BAGYA</name>
<dbReference type="AlphaFoldDB" id="A0A556U474"/>
<accession>A0A556U474</accession>
<comment type="caution">
    <text evidence="1">The sequence shown here is derived from an EMBL/GenBank/DDBJ whole genome shotgun (WGS) entry which is preliminary data.</text>
</comment>
<dbReference type="EMBL" id="VCAZ01000046">
    <property type="protein sequence ID" value="TSM52302.1"/>
    <property type="molecule type" value="Genomic_DNA"/>
</dbReference>
<sequence>MLRKVEKVTMAKKVRIVKMMRKVRIVRMISWQAPETRSAAGLRQLAACNLVSETTMMLMGCQAGQLKLMGKKSHSRRRHQHDAESWNWRARQTLQPRCLSAKNNSLTNAEDQVLGQIFNKQSLLLFIRRMRCERRGLDKCGVCSQVPQAKSCQSLRETVPLGKKTQSSVCLHCLRWCVRVSGGESDYGEALDLRESGARSPYCLNRHSDY</sequence>
<gene>
    <name evidence="1" type="ORF">Baya_8064</name>
</gene>
<evidence type="ECO:0000313" key="2">
    <source>
        <dbReference type="Proteomes" id="UP000319801"/>
    </source>
</evidence>
<dbReference type="Proteomes" id="UP000319801">
    <property type="component" value="Unassembled WGS sequence"/>
</dbReference>
<evidence type="ECO:0000313" key="1">
    <source>
        <dbReference type="EMBL" id="TSM52302.1"/>
    </source>
</evidence>